<proteinExistence type="predicted"/>
<dbReference type="Proteomes" id="UP000309788">
    <property type="component" value="Unassembled WGS sequence"/>
</dbReference>
<dbReference type="RefSeq" id="WP_138282909.1">
    <property type="nucleotide sequence ID" value="NZ_BMGE01000005.1"/>
</dbReference>
<organism evidence="3 4">
    <name type="scientific">Dyadobacter sediminis</name>
    <dbReference type="NCBI Taxonomy" id="1493691"/>
    <lineage>
        <taxon>Bacteria</taxon>
        <taxon>Pseudomonadati</taxon>
        <taxon>Bacteroidota</taxon>
        <taxon>Cytophagia</taxon>
        <taxon>Cytophagales</taxon>
        <taxon>Spirosomataceae</taxon>
        <taxon>Dyadobacter</taxon>
    </lineage>
</organism>
<gene>
    <name evidence="3" type="ORF">FEM55_18695</name>
</gene>
<accession>A0A5R9K981</accession>
<evidence type="ECO:0000256" key="2">
    <source>
        <dbReference type="SAM" id="SignalP"/>
    </source>
</evidence>
<keyword evidence="2" id="KW-0732">Signal</keyword>
<evidence type="ECO:0000313" key="3">
    <source>
        <dbReference type="EMBL" id="TLU90585.1"/>
    </source>
</evidence>
<comment type="caution">
    <text evidence="3">The sequence shown here is derived from an EMBL/GenBank/DDBJ whole genome shotgun (WGS) entry which is preliminary data.</text>
</comment>
<dbReference type="EMBL" id="VCEI01000028">
    <property type="protein sequence ID" value="TLU90585.1"/>
    <property type="molecule type" value="Genomic_DNA"/>
</dbReference>
<dbReference type="AlphaFoldDB" id="A0A5R9K981"/>
<feature type="signal peptide" evidence="2">
    <location>
        <begin position="1"/>
        <end position="21"/>
    </location>
</feature>
<evidence type="ECO:0000256" key="1">
    <source>
        <dbReference type="SAM" id="MobiDB-lite"/>
    </source>
</evidence>
<reference evidence="3 4" key="1">
    <citation type="submission" date="2019-05" db="EMBL/GenBank/DDBJ databases">
        <authorList>
            <person name="Qu J.-H."/>
        </authorList>
    </citation>
    <scope>NUCLEOTIDE SEQUENCE [LARGE SCALE GENOMIC DNA]</scope>
    <source>
        <strain evidence="3 4">Z12</strain>
    </source>
</reference>
<name>A0A5R9K981_9BACT</name>
<protein>
    <submittedName>
        <fullName evidence="3">Uncharacterized protein</fullName>
    </submittedName>
</protein>
<keyword evidence="4" id="KW-1185">Reference proteome</keyword>
<feature type="chain" id="PRO_5024377315" evidence="2">
    <location>
        <begin position="22"/>
        <end position="658"/>
    </location>
</feature>
<sequence>MSRFVFFIFFGLLFYANAANAQKRSTTPKKQSSAKRAVNAPAKQSLRARPDTNRLNTAEVIDSVRIDSSGKVQQPEHVSGVSQDTLTEQAAEEKLEKPAKTLADSIQSYKIIVDDISFLTVCPGTAITIPFSTVGPFDEENTFVAHMIDANGKSVPISLPVKKSPVKAVIPSYKIGGEVYRIQIVSTQPIIKSQEVPVRLLQLPAARLEVADGTQSVRIMPGQEAMLKVNLTGAAPWSFRLSDSSTVLQTLSNPHYISVRPKDVRAYRLTAVANACGSGTTSGEAIVNVNNNPEPKLELKEAEKIARLCSGVPFQVPFNATGKYKEGNHFVVQIAERTGAFKTISTPDTTGQIVTQIPTSYKPGEYKLRVISSAPYLVSQTTNVTIVSPATAILQKDSLHLGENESGELTVKFTGGGPWFVLLSDGTYENNIQEPVYKIKVKPIYDTNYQITSAGGLCGVGKFSGSAKISVKSAPASITLDKLPQNMVCSGSSIEIPYKTEGRYNPGNRFVVQITDKTGRFVDLPTTVTPATMKVKISGSASEDTIRTQKIRIISSSPAVSSAIQEIDVVAPDKAVGEVSGKSTVSAGRSTRIQLKFSNGMPPWSFTLSDGTAINGTFLNPYLISVSPASTTEFKISSLKSGCGTGTGKGSALVTVEN</sequence>
<dbReference type="OrthoDB" id="903241at2"/>
<feature type="region of interest" description="Disordered" evidence="1">
    <location>
        <begin position="24"/>
        <end position="48"/>
    </location>
</feature>
<evidence type="ECO:0000313" key="4">
    <source>
        <dbReference type="Proteomes" id="UP000309788"/>
    </source>
</evidence>